<dbReference type="InParanoid" id="A0A1Z5KB09"/>
<dbReference type="SUPFAM" id="SSF51182">
    <property type="entry name" value="RmlC-like cupins"/>
    <property type="match status" value="1"/>
</dbReference>
<sequence>MVLDKKQRSAALEFTKQKDPLEGMVKVEEYVDVGTEKVLESPHVSEGPGRIANSPVPSIYVDDRGEIHRFRVGGTRINMLFSKKDVMRSGYLHNHKTFTFVVKGNVELWLLEQEGTTKTMYGAGSFFQIDPFYPHILHFLEDSLILEYWEGQFQCWYYHPYRRLVQLQNELVANCHEEGISSSIGQWQRLVPLDQGEGGTNSVVSALLWLGTGIVVGAVSATGMLWYLAHLSKRK</sequence>
<gene>
    <name evidence="2" type="ORF">FisN_15Lh092</name>
</gene>
<comment type="caution">
    <text evidence="2">The sequence shown here is derived from an EMBL/GenBank/DDBJ whole genome shotgun (WGS) entry which is preliminary data.</text>
</comment>
<keyword evidence="1" id="KW-0472">Membrane</keyword>
<protein>
    <submittedName>
        <fullName evidence="2">Uncharacterized protein</fullName>
    </submittedName>
</protein>
<dbReference type="EMBL" id="BDSP01000201">
    <property type="protein sequence ID" value="GAX23376.1"/>
    <property type="molecule type" value="Genomic_DNA"/>
</dbReference>
<keyword evidence="1" id="KW-1133">Transmembrane helix</keyword>
<evidence type="ECO:0000256" key="1">
    <source>
        <dbReference type="SAM" id="Phobius"/>
    </source>
</evidence>
<proteinExistence type="predicted"/>
<evidence type="ECO:0000313" key="3">
    <source>
        <dbReference type="Proteomes" id="UP000198406"/>
    </source>
</evidence>
<feature type="transmembrane region" description="Helical" evidence="1">
    <location>
        <begin position="207"/>
        <end position="229"/>
    </location>
</feature>
<keyword evidence="1" id="KW-0812">Transmembrane</keyword>
<keyword evidence="3" id="KW-1185">Reference proteome</keyword>
<evidence type="ECO:0000313" key="2">
    <source>
        <dbReference type="EMBL" id="GAX23376.1"/>
    </source>
</evidence>
<reference evidence="2 3" key="1">
    <citation type="journal article" date="2015" name="Plant Cell">
        <title>Oil accumulation by the oleaginous diatom Fistulifera solaris as revealed by the genome and transcriptome.</title>
        <authorList>
            <person name="Tanaka T."/>
            <person name="Maeda Y."/>
            <person name="Veluchamy A."/>
            <person name="Tanaka M."/>
            <person name="Abida H."/>
            <person name="Marechal E."/>
            <person name="Bowler C."/>
            <person name="Muto M."/>
            <person name="Sunaga Y."/>
            <person name="Tanaka M."/>
            <person name="Yoshino T."/>
            <person name="Taniguchi T."/>
            <person name="Fukuda Y."/>
            <person name="Nemoto M."/>
            <person name="Matsumoto M."/>
            <person name="Wong P.S."/>
            <person name="Aburatani S."/>
            <person name="Fujibuchi W."/>
        </authorList>
    </citation>
    <scope>NUCLEOTIDE SEQUENCE [LARGE SCALE GENOMIC DNA]</scope>
    <source>
        <strain evidence="2 3">JPCC DA0580</strain>
    </source>
</reference>
<dbReference type="OrthoDB" id="10264693at2759"/>
<name>A0A1Z5KB09_FISSO</name>
<dbReference type="AlphaFoldDB" id="A0A1Z5KB09"/>
<organism evidence="2 3">
    <name type="scientific">Fistulifera solaris</name>
    <name type="common">Oleaginous diatom</name>
    <dbReference type="NCBI Taxonomy" id="1519565"/>
    <lineage>
        <taxon>Eukaryota</taxon>
        <taxon>Sar</taxon>
        <taxon>Stramenopiles</taxon>
        <taxon>Ochrophyta</taxon>
        <taxon>Bacillariophyta</taxon>
        <taxon>Bacillariophyceae</taxon>
        <taxon>Bacillariophycidae</taxon>
        <taxon>Naviculales</taxon>
        <taxon>Naviculaceae</taxon>
        <taxon>Fistulifera</taxon>
    </lineage>
</organism>
<dbReference type="InterPro" id="IPR011051">
    <property type="entry name" value="RmlC_Cupin_sf"/>
</dbReference>
<accession>A0A1Z5KB09</accession>
<dbReference type="Proteomes" id="UP000198406">
    <property type="component" value="Unassembled WGS sequence"/>
</dbReference>